<accession>A0A0A1UF33</accession>
<protein>
    <recommendedName>
        <fullName evidence="1">PiggyBac transposable element-derived protein domain-containing protein</fullName>
    </recommendedName>
</protein>
<reference evidence="2 3" key="1">
    <citation type="submission" date="2012-10" db="EMBL/GenBank/DDBJ databases">
        <authorList>
            <person name="Zafar N."/>
            <person name="Inman J."/>
            <person name="Hall N."/>
            <person name="Lorenzi H."/>
            <person name="Caler E."/>
        </authorList>
    </citation>
    <scope>NUCLEOTIDE SEQUENCE [LARGE SCALE GENOMIC DNA]</scope>
    <source>
        <strain evidence="2 3">IP1</strain>
    </source>
</reference>
<evidence type="ECO:0000313" key="2">
    <source>
        <dbReference type="EMBL" id="ELP95093.1"/>
    </source>
</evidence>
<dbReference type="InterPro" id="IPR029526">
    <property type="entry name" value="PGBD"/>
</dbReference>
<dbReference type="Proteomes" id="UP000014680">
    <property type="component" value="Unassembled WGS sequence"/>
</dbReference>
<name>A0A0A1UF33_ENTIV</name>
<feature type="domain" description="PiggyBac transposable element-derived protein" evidence="1">
    <location>
        <begin position="285"/>
        <end position="357"/>
    </location>
</feature>
<dbReference type="PANTHER" id="PTHR46599:SF6">
    <property type="entry name" value="DUAL SPECIFICITY PHOSPHATASE 26"/>
    <property type="match status" value="1"/>
</dbReference>
<sequence length="361" mass="41799">MSIYNNIKNDVESDKIEWKDISIEEFNAFLAVTIIQGQFKDNKIALDALWQSEKSSILYKAPISLKKYKLIKKYLRFDDGAYLREIARIEFKSVTDDISQDSEDVLEEDHQEEQEISPITRTSTPEVDLDFNCDFVTTQSQTIEDGNTSMCSLQQTASFQVPISTQRITNTRTTQLRMLPSHMLRHDERPMTSQIVSQQQTPTRHITNLTTQLRLQPIRPLVYPLPFQQVVGSTSTVPIRNTSSLDPIIRIQHINNTNVVDTITQDSDTNKYEISNPANSIYPEDKNDSDNFSYIKIIYDAFNENLVSIYPELYRCSSELSIDENLYNYYGNYCNKTFMPSKPGKYGMKFFCWQTLQPTLF</sequence>
<dbReference type="Pfam" id="PF13843">
    <property type="entry name" value="DDE_Tnp_1_7"/>
    <property type="match status" value="1"/>
</dbReference>
<dbReference type="KEGG" id="eiv:EIN_254170"/>
<proteinExistence type="predicted"/>
<evidence type="ECO:0000313" key="3">
    <source>
        <dbReference type="Proteomes" id="UP000014680"/>
    </source>
</evidence>
<dbReference type="RefSeq" id="XP_004261864.1">
    <property type="nucleotide sequence ID" value="XM_004261816.1"/>
</dbReference>
<dbReference type="AlphaFoldDB" id="A0A0A1UF33"/>
<keyword evidence="3" id="KW-1185">Reference proteome</keyword>
<dbReference type="OrthoDB" id="8039240at2759"/>
<gene>
    <name evidence="2" type="ORF">EIN_254170</name>
</gene>
<dbReference type="GeneID" id="14894038"/>
<organism evidence="2 3">
    <name type="scientific">Entamoeba invadens IP1</name>
    <dbReference type="NCBI Taxonomy" id="370355"/>
    <lineage>
        <taxon>Eukaryota</taxon>
        <taxon>Amoebozoa</taxon>
        <taxon>Evosea</taxon>
        <taxon>Archamoebae</taxon>
        <taxon>Mastigamoebida</taxon>
        <taxon>Entamoebidae</taxon>
        <taxon>Entamoeba</taxon>
    </lineage>
</organism>
<dbReference type="EMBL" id="KB206169">
    <property type="protein sequence ID" value="ELP95093.1"/>
    <property type="molecule type" value="Genomic_DNA"/>
</dbReference>
<dbReference type="VEuPathDB" id="AmoebaDB:EIN_254170"/>
<dbReference type="PANTHER" id="PTHR46599">
    <property type="entry name" value="PIGGYBAC TRANSPOSABLE ELEMENT-DERIVED PROTEIN 4"/>
    <property type="match status" value="1"/>
</dbReference>
<evidence type="ECO:0000259" key="1">
    <source>
        <dbReference type="Pfam" id="PF13843"/>
    </source>
</evidence>